<dbReference type="EMBL" id="JAUE01000026">
    <property type="protein sequence ID" value="KIS18445.1"/>
    <property type="molecule type" value="Genomic_DNA"/>
</dbReference>
<dbReference type="Proteomes" id="UP000032278">
    <property type="component" value="Unassembled WGS sequence"/>
</dbReference>
<dbReference type="AlphaFoldDB" id="A0AAW3GNN8"/>
<evidence type="ECO:0000313" key="1">
    <source>
        <dbReference type="EMBL" id="KIS18445.1"/>
    </source>
</evidence>
<gene>
    <name evidence="1" type="ORF">AT55_01841</name>
</gene>
<dbReference type="RefSeq" id="WP_229297315.1">
    <property type="nucleotide sequence ID" value="NZ_JAUE01000026.1"/>
</dbReference>
<dbReference type="InterPro" id="IPR038765">
    <property type="entry name" value="Papain-like_cys_pep_sf"/>
</dbReference>
<name>A0AAW3GNN8_STRSZ</name>
<protein>
    <submittedName>
        <fullName evidence="1">Ribonucleases G and E</fullName>
    </submittedName>
</protein>
<organism evidence="1 2">
    <name type="scientific">Streptococcus equi subsp. zooepidemicus Sz4is</name>
    <dbReference type="NCBI Taxonomy" id="1381082"/>
    <lineage>
        <taxon>Bacteria</taxon>
        <taxon>Bacillati</taxon>
        <taxon>Bacillota</taxon>
        <taxon>Bacilli</taxon>
        <taxon>Lactobacillales</taxon>
        <taxon>Streptococcaceae</taxon>
        <taxon>Streptococcus</taxon>
    </lineage>
</organism>
<evidence type="ECO:0000313" key="2">
    <source>
        <dbReference type="Proteomes" id="UP000032278"/>
    </source>
</evidence>
<proteinExistence type="predicted"/>
<accession>A0AAW3GNN8</accession>
<dbReference type="SUPFAM" id="SSF54001">
    <property type="entry name" value="Cysteine proteinases"/>
    <property type="match status" value="1"/>
</dbReference>
<dbReference type="Gene3D" id="3.10.620.30">
    <property type="match status" value="1"/>
</dbReference>
<comment type="caution">
    <text evidence="1">The sequence shown here is derived from an EMBL/GenBank/DDBJ whole genome shotgun (WGS) entry which is preliminary data.</text>
</comment>
<reference evidence="1 2" key="1">
    <citation type="submission" date="2013-11" db="EMBL/GenBank/DDBJ databases">
        <authorList>
            <person name="da Piedade I."/>
            <person name="Tang M.H.E."/>
            <person name="Bojesen A.M."/>
        </authorList>
    </citation>
    <scope>NUCLEOTIDE SEQUENCE [LARGE SCALE GENOMIC DNA]</scope>
    <source>
        <strain evidence="1 2">Sz4is</strain>
    </source>
</reference>
<sequence length="525" mass="60226">MEAWKHGSMEAWKHGSMEAWKHGSMEAWKHGRTLCKGLLLGLACGAISMSLVVKSTTVVADDVRLSEQSTVILDNTVSNLISEVKDELAKNHQDALEIYVLGEGSPKYSGVSPDRLGDYIKDYKPVRLNGKVIHGRAFFMMKKEDQLISTKEEYDRIIAERFSSLEKFDYPTIHYTFNAELKDKYPYLSLILKASGLSLSDSINLGSTLGINGVTIHTQHLRIDNQFAYRYNGEDYKQDSHITFDRFKKNDDKLKELIATSGANQEGLTDAQRVKAYVLYMANHVDYDWEATRYNPDYLIFCQASDLFALTERNKAMCIGFSTAAARGLNLLGIPSYVTYGRNRDGVAHATIRAFYDKKWRTLDVTGVGRGKYTEEHYDNLNTHDYKIFDLTKETNVDLDRGYMEIYKDFEDWILSHNTKELLFINQDANIRNKVAKDVFKYIQEAEKQSLIDKYNEFIIRTSALKAEFKTDRLKEIVGSLVGQAQEELEKIKLITVMTEDEKGQFEYTLRNLKVYYSQCESANQ</sequence>